<organism evidence="1 2">
    <name type="scientific">Leptospira noguchii serovar Autumnalis str. ZUN142</name>
    <dbReference type="NCBI Taxonomy" id="1085540"/>
    <lineage>
        <taxon>Bacteria</taxon>
        <taxon>Pseudomonadati</taxon>
        <taxon>Spirochaetota</taxon>
        <taxon>Spirochaetia</taxon>
        <taxon>Leptospirales</taxon>
        <taxon>Leptospiraceae</taxon>
        <taxon>Leptospira</taxon>
    </lineage>
</organism>
<proteinExistence type="predicted"/>
<sequence>MAFGKVLYYFIAPVGWYSVFTRDQESILKKGSSKFWNKL</sequence>
<reference evidence="1 2" key="1">
    <citation type="submission" date="2013-01" db="EMBL/GenBank/DDBJ databases">
        <authorList>
            <person name="Harkins D.M."/>
            <person name="Durkin A.S."/>
            <person name="Brinkac L.M."/>
            <person name="Haft D.H."/>
            <person name="Selengut J.D."/>
            <person name="Sanka R."/>
            <person name="DePew J."/>
            <person name="Purushe J."/>
            <person name="Matthias M.A."/>
            <person name="Vinetz J.M."/>
            <person name="Sutton G.G."/>
            <person name="Nierman W.C."/>
            <person name="Fouts D.E."/>
        </authorList>
    </citation>
    <scope>NUCLEOTIDE SEQUENCE [LARGE SCALE GENOMIC DNA]</scope>
    <source>
        <strain evidence="1 2">ZUN142</strain>
    </source>
</reference>
<dbReference type="EMBL" id="AHOP02000044">
    <property type="protein sequence ID" value="EMO39927.1"/>
    <property type="molecule type" value="Genomic_DNA"/>
</dbReference>
<accession>M6U4H2</accession>
<name>M6U4H2_9LEPT</name>
<protein>
    <submittedName>
        <fullName evidence="1">Uncharacterized protein</fullName>
    </submittedName>
</protein>
<gene>
    <name evidence="1" type="ORF">LEP1GSC186_1688</name>
</gene>
<dbReference type="Proteomes" id="UP000012153">
    <property type="component" value="Unassembled WGS sequence"/>
</dbReference>
<comment type="caution">
    <text evidence="1">The sequence shown here is derived from an EMBL/GenBank/DDBJ whole genome shotgun (WGS) entry which is preliminary data.</text>
</comment>
<evidence type="ECO:0000313" key="2">
    <source>
        <dbReference type="Proteomes" id="UP000012153"/>
    </source>
</evidence>
<dbReference type="AlphaFoldDB" id="M6U4H2"/>
<evidence type="ECO:0000313" key="1">
    <source>
        <dbReference type="EMBL" id="EMO39927.1"/>
    </source>
</evidence>